<gene>
    <name evidence="4" type="ORF">JF259_05300</name>
</gene>
<keyword evidence="5" id="KW-1185">Reference proteome</keyword>
<dbReference type="AlphaFoldDB" id="A0A8J7LRR7"/>
<dbReference type="PROSITE" id="PS51257">
    <property type="entry name" value="PROKAR_LIPOPROTEIN"/>
    <property type="match status" value="1"/>
</dbReference>
<accession>A0A8J7LRR7</accession>
<sequence>MRYLSILIAAILLVPHSTLACSMYKITRNGKTIVGNNEDWFSANTQIWFVPKGNNPYGVMNVGFENGFPQGAINEAGLVFDGFAMPFLEIKNTKDKIKVPVTELLPSIMHNYSTVKEVKEYLSKIDLSYLSTSMLVFVDRGGEYLIVEGDELILGNNAEQSFSNFYPSQISNPEKVNIDFYQNGLKHLKASEAQSNFDYCSSVSSDAFVKV</sequence>
<dbReference type="Proteomes" id="UP000610931">
    <property type="component" value="Unassembled WGS sequence"/>
</dbReference>
<keyword evidence="1 4" id="KW-0378">Hydrolase</keyword>
<name>A0A8J7LRR7_9FLAO</name>
<feature type="domain" description="Choloylglycine hydrolase/NAAA C-terminal" evidence="3">
    <location>
        <begin position="70"/>
        <end position="148"/>
    </location>
</feature>
<dbReference type="Pfam" id="PF02275">
    <property type="entry name" value="CBAH"/>
    <property type="match status" value="1"/>
</dbReference>
<dbReference type="RefSeq" id="WP_199114221.1">
    <property type="nucleotide sequence ID" value="NZ_JAELVQ010000005.1"/>
</dbReference>
<reference evidence="4" key="1">
    <citation type="submission" date="2020-12" db="EMBL/GenBank/DDBJ databases">
        <title>Snuella sp. nov., isolated from sediment in Incheon.</title>
        <authorList>
            <person name="Kim W."/>
        </authorList>
    </citation>
    <scope>NUCLEOTIDE SEQUENCE</scope>
    <source>
        <strain evidence="4">CAU 1569</strain>
    </source>
</reference>
<evidence type="ECO:0000256" key="2">
    <source>
        <dbReference type="SAM" id="SignalP"/>
    </source>
</evidence>
<dbReference type="InterPro" id="IPR029055">
    <property type="entry name" value="Ntn_hydrolases_N"/>
</dbReference>
<organism evidence="4 5">
    <name type="scientific">Snuella sedimenti</name>
    <dbReference type="NCBI Taxonomy" id="2798802"/>
    <lineage>
        <taxon>Bacteria</taxon>
        <taxon>Pseudomonadati</taxon>
        <taxon>Bacteroidota</taxon>
        <taxon>Flavobacteriia</taxon>
        <taxon>Flavobacteriales</taxon>
        <taxon>Flavobacteriaceae</taxon>
        <taxon>Snuella</taxon>
    </lineage>
</organism>
<keyword evidence="2" id="KW-0732">Signal</keyword>
<evidence type="ECO:0000313" key="4">
    <source>
        <dbReference type="EMBL" id="MBJ6367500.1"/>
    </source>
</evidence>
<protein>
    <submittedName>
        <fullName evidence="4">Linear amide C-N hydrolase</fullName>
    </submittedName>
</protein>
<feature type="chain" id="PRO_5035285105" evidence="2">
    <location>
        <begin position="21"/>
        <end position="211"/>
    </location>
</feature>
<feature type="signal peptide" evidence="2">
    <location>
        <begin position="1"/>
        <end position="20"/>
    </location>
</feature>
<dbReference type="InterPro" id="IPR029132">
    <property type="entry name" value="CBAH/NAAA_C"/>
</dbReference>
<evidence type="ECO:0000313" key="5">
    <source>
        <dbReference type="Proteomes" id="UP000610931"/>
    </source>
</evidence>
<evidence type="ECO:0000256" key="1">
    <source>
        <dbReference type="ARBA" id="ARBA00022801"/>
    </source>
</evidence>
<comment type="caution">
    <text evidence="4">The sequence shown here is derived from an EMBL/GenBank/DDBJ whole genome shotgun (WGS) entry which is preliminary data.</text>
</comment>
<dbReference type="Gene3D" id="3.60.60.10">
    <property type="entry name" value="Penicillin V Acylase, Chain A"/>
    <property type="match status" value="1"/>
</dbReference>
<dbReference type="EMBL" id="JAELVQ010000005">
    <property type="protein sequence ID" value="MBJ6367500.1"/>
    <property type="molecule type" value="Genomic_DNA"/>
</dbReference>
<dbReference type="SUPFAM" id="SSF56235">
    <property type="entry name" value="N-terminal nucleophile aminohydrolases (Ntn hydrolases)"/>
    <property type="match status" value="1"/>
</dbReference>
<dbReference type="GO" id="GO:0016787">
    <property type="term" value="F:hydrolase activity"/>
    <property type="evidence" value="ECO:0007669"/>
    <property type="project" value="UniProtKB-KW"/>
</dbReference>
<proteinExistence type="predicted"/>
<evidence type="ECO:0000259" key="3">
    <source>
        <dbReference type="Pfam" id="PF02275"/>
    </source>
</evidence>